<dbReference type="Proteomes" id="UP000664399">
    <property type="component" value="Unassembled WGS sequence"/>
</dbReference>
<name>A0ABS3LKL7_9PROT</name>
<accession>A0ABS3LKL7</accession>
<evidence type="ECO:0000256" key="2">
    <source>
        <dbReference type="ARBA" id="ARBA00007783"/>
    </source>
</evidence>
<evidence type="ECO:0000259" key="10">
    <source>
        <dbReference type="Pfam" id="PF01061"/>
    </source>
</evidence>
<keyword evidence="7" id="KW-0762">Sugar transport</keyword>
<keyword evidence="5 9" id="KW-0812">Transmembrane</keyword>
<feature type="transmembrane region" description="Helical" evidence="9">
    <location>
        <begin position="170"/>
        <end position="194"/>
    </location>
</feature>
<keyword evidence="4" id="KW-1003">Cell membrane</keyword>
<evidence type="ECO:0000313" key="11">
    <source>
        <dbReference type="EMBL" id="MBO1328139.1"/>
    </source>
</evidence>
<keyword evidence="6 9" id="KW-1133">Transmembrane helix</keyword>
<dbReference type="Pfam" id="PF01061">
    <property type="entry name" value="ABC2_membrane"/>
    <property type="match status" value="1"/>
</dbReference>
<comment type="similarity">
    <text evidence="2">Belongs to the ABC-2 integral membrane protein family.</text>
</comment>
<organism evidence="11 12">
    <name type="scientific">Acetobacter suratthaniensis</name>
    <dbReference type="NCBI Taxonomy" id="1502841"/>
    <lineage>
        <taxon>Bacteria</taxon>
        <taxon>Pseudomonadati</taxon>
        <taxon>Pseudomonadota</taxon>
        <taxon>Alphaproteobacteria</taxon>
        <taxon>Acetobacterales</taxon>
        <taxon>Acetobacteraceae</taxon>
        <taxon>Acetobacter</taxon>
    </lineage>
</organism>
<evidence type="ECO:0000256" key="5">
    <source>
        <dbReference type="ARBA" id="ARBA00022692"/>
    </source>
</evidence>
<feature type="transmembrane region" description="Helical" evidence="9">
    <location>
        <begin position="97"/>
        <end position="122"/>
    </location>
</feature>
<evidence type="ECO:0000256" key="3">
    <source>
        <dbReference type="ARBA" id="ARBA00022448"/>
    </source>
</evidence>
<dbReference type="InterPro" id="IPR013525">
    <property type="entry name" value="ABC2_TM"/>
</dbReference>
<feature type="transmembrane region" description="Helical" evidence="9">
    <location>
        <begin position="64"/>
        <end position="85"/>
    </location>
</feature>
<feature type="transmembrane region" description="Helical" evidence="9">
    <location>
        <begin position="260"/>
        <end position="282"/>
    </location>
</feature>
<evidence type="ECO:0000256" key="4">
    <source>
        <dbReference type="ARBA" id="ARBA00022475"/>
    </source>
</evidence>
<evidence type="ECO:0000256" key="9">
    <source>
        <dbReference type="SAM" id="Phobius"/>
    </source>
</evidence>
<comment type="caution">
    <text evidence="11">The sequence shown here is derived from an EMBL/GenBank/DDBJ whole genome shotgun (WGS) entry which is preliminary data.</text>
</comment>
<evidence type="ECO:0000256" key="6">
    <source>
        <dbReference type="ARBA" id="ARBA00022989"/>
    </source>
</evidence>
<comment type="subcellular location">
    <subcellularLocation>
        <location evidence="1">Cell membrane</location>
        <topology evidence="1">Multi-pass membrane protein</topology>
    </subcellularLocation>
</comment>
<sequence length="292" mass="32905">MTELARPKIHQKSSAKNRYKLAADNGWAQRFQLVIDDFTQGAKLYRLIWSLAFSDIKLRYRGSLIGPFWLTISTAIQIGAMSFLYADLLQTNIHTYIPFLTVSLILWGYLSSIINDGCTCFSAHDALIKGTRMPFVVHVVRSVIRNTIILMHNVIVIVVVFVLMDVHPSLYMLAAIPGFLLWLVDGVAISIFLGILCARFRDIPQIIAAIIQVAFFVTPIMWQVATLKGHPGTENIILYNPFVYILGIVRNPILNEPLDIVFITKALIISAVVILVSLFSFARLRGRIAFWV</sequence>
<gene>
    <name evidence="11" type="ORF">J2D75_06580</name>
</gene>
<evidence type="ECO:0000256" key="1">
    <source>
        <dbReference type="ARBA" id="ARBA00004651"/>
    </source>
</evidence>
<protein>
    <submittedName>
        <fullName evidence="11">ABC transporter permease</fullName>
    </submittedName>
</protein>
<dbReference type="EMBL" id="JAFVMG010000005">
    <property type="protein sequence ID" value="MBO1328139.1"/>
    <property type="molecule type" value="Genomic_DNA"/>
</dbReference>
<keyword evidence="3" id="KW-0813">Transport</keyword>
<keyword evidence="7" id="KW-0625">Polysaccharide transport</keyword>
<evidence type="ECO:0000313" key="12">
    <source>
        <dbReference type="Proteomes" id="UP000664399"/>
    </source>
</evidence>
<evidence type="ECO:0000256" key="8">
    <source>
        <dbReference type="ARBA" id="ARBA00023136"/>
    </source>
</evidence>
<keyword evidence="8 9" id="KW-0472">Membrane</keyword>
<feature type="transmembrane region" description="Helical" evidence="9">
    <location>
        <begin position="206"/>
        <end position="225"/>
    </location>
</feature>
<evidence type="ECO:0000256" key="7">
    <source>
        <dbReference type="ARBA" id="ARBA00023047"/>
    </source>
</evidence>
<feature type="transmembrane region" description="Helical" evidence="9">
    <location>
        <begin position="143"/>
        <end position="164"/>
    </location>
</feature>
<dbReference type="PANTHER" id="PTHR30413">
    <property type="entry name" value="INNER MEMBRANE TRANSPORT PERMEASE"/>
    <property type="match status" value="1"/>
</dbReference>
<reference evidence="11 12" key="1">
    <citation type="submission" date="2021-03" db="EMBL/GenBank/DDBJ databases">
        <title>The complete genome sequence of Acetobacter suratthaniensis TBRC 1719.</title>
        <authorList>
            <person name="Charoenyingcharoen P."/>
            <person name="Yukphan P."/>
        </authorList>
    </citation>
    <scope>NUCLEOTIDE SEQUENCE [LARGE SCALE GENOMIC DNA]</scope>
    <source>
        <strain evidence="11 12">TBRC 1719</strain>
    </source>
</reference>
<proteinExistence type="inferred from homology"/>
<dbReference type="RefSeq" id="WP_207853984.1">
    <property type="nucleotide sequence ID" value="NZ_JAFVMG010000005.1"/>
</dbReference>
<feature type="domain" description="ABC-2 type transporter transmembrane" evidence="10">
    <location>
        <begin position="47"/>
        <end position="251"/>
    </location>
</feature>
<keyword evidence="12" id="KW-1185">Reference proteome</keyword>
<dbReference type="PANTHER" id="PTHR30413:SF10">
    <property type="entry name" value="CAPSULE POLYSACCHARIDE EXPORT INNER-MEMBRANE PROTEIN CTRC"/>
    <property type="match status" value="1"/>
</dbReference>